<evidence type="ECO:0000256" key="2">
    <source>
        <dbReference type="ARBA" id="ARBA00005988"/>
    </source>
</evidence>
<evidence type="ECO:0000256" key="1">
    <source>
        <dbReference type="ARBA" id="ARBA00001947"/>
    </source>
</evidence>
<dbReference type="PROSITE" id="PS52035">
    <property type="entry name" value="PEPTIDASE_M14"/>
    <property type="match status" value="1"/>
</dbReference>
<dbReference type="SUPFAM" id="SSF53187">
    <property type="entry name" value="Zn-dependent exopeptidases"/>
    <property type="match status" value="1"/>
</dbReference>
<dbReference type="GO" id="GO:0004181">
    <property type="term" value="F:metallocarboxypeptidase activity"/>
    <property type="evidence" value="ECO:0007669"/>
    <property type="project" value="InterPro"/>
</dbReference>
<comment type="similarity">
    <text evidence="2 3">Belongs to the peptidase M14 family.</text>
</comment>
<organism evidence="6 7">
    <name type="scientific">Mizuhopecten yessoensis</name>
    <name type="common">Japanese scallop</name>
    <name type="synonym">Patinopecten yessoensis</name>
    <dbReference type="NCBI Taxonomy" id="6573"/>
    <lineage>
        <taxon>Eukaryota</taxon>
        <taxon>Metazoa</taxon>
        <taxon>Spiralia</taxon>
        <taxon>Lophotrochozoa</taxon>
        <taxon>Mollusca</taxon>
        <taxon>Bivalvia</taxon>
        <taxon>Autobranchia</taxon>
        <taxon>Pteriomorphia</taxon>
        <taxon>Pectinida</taxon>
        <taxon>Pectinoidea</taxon>
        <taxon>Pectinidae</taxon>
        <taxon>Mizuhopecten</taxon>
    </lineage>
</organism>
<proteinExistence type="inferred from homology"/>
<accession>A0A210PQT8</accession>
<feature type="active site" description="Proton donor/acceptor" evidence="3">
    <location>
        <position position="757"/>
    </location>
</feature>
<dbReference type="Proteomes" id="UP000242188">
    <property type="component" value="Unassembled WGS sequence"/>
</dbReference>
<feature type="domain" description="Peptidase M14" evidence="5">
    <location>
        <begin position="513"/>
        <end position="793"/>
    </location>
</feature>
<gene>
    <name evidence="6" type="ORF">KP79_PYT23681</name>
</gene>
<dbReference type="Gene3D" id="3.40.630.10">
    <property type="entry name" value="Zn peptidases"/>
    <property type="match status" value="1"/>
</dbReference>
<feature type="compositionally biased region" description="Basic and acidic residues" evidence="4">
    <location>
        <begin position="137"/>
        <end position="149"/>
    </location>
</feature>
<evidence type="ECO:0000256" key="3">
    <source>
        <dbReference type="PROSITE-ProRule" id="PRU01379"/>
    </source>
</evidence>
<feature type="region of interest" description="Disordered" evidence="4">
    <location>
        <begin position="137"/>
        <end position="163"/>
    </location>
</feature>
<keyword evidence="6" id="KW-0121">Carboxypeptidase</keyword>
<dbReference type="GO" id="GO:0008270">
    <property type="term" value="F:zinc ion binding"/>
    <property type="evidence" value="ECO:0007669"/>
    <property type="project" value="InterPro"/>
</dbReference>
<dbReference type="Pfam" id="PF00246">
    <property type="entry name" value="Peptidase_M14"/>
    <property type="match status" value="1"/>
</dbReference>
<dbReference type="Pfam" id="PF18027">
    <property type="entry name" value="Pepdidase_M14_N"/>
    <property type="match status" value="1"/>
</dbReference>
<feature type="compositionally biased region" description="Basic and acidic residues" evidence="4">
    <location>
        <begin position="891"/>
        <end position="900"/>
    </location>
</feature>
<keyword evidence="6" id="KW-0645">Protease</keyword>
<sequence length="1356" mass="154927">MVSLRRFLMVKTEWNLKGQSQLATGEKNQLDGDFEMCETFCDQANNTEIWSPVLPLSWTCAKMKTRHVSSAPVPEVGRDFSSGSSSPASASFGVDEISRMSEAKSKGIAKGSDEASWKETIRLQMEDELNQRVREALETPPLERAEKQRTPHPGAGPRSDGFGSRIIFNFDSRDYLNNQNWRAIQAQRQMQRLVRMNYMQQNPNIDFMFRDELSKSNQDEFPGVFGLENLSEGIKDLSRQSLEKYPTLRQIQRQFYTKEGYLAALRAGKFPDGTKISTEGDGTYVDKFGVVRDGNGPFWPSDVGPLFPTPRFLWFTEHLPVEPLFFHIHNLQFPVTFDNQSSQYTGKWRGVLIVYDSERSSRDRIPQPVPDGCCPNLMFESRFESGNLRQARRVGQFEYELVLKTDLHTNRHTQWYYFRVQNTVPGIVYKFRIVNLLKRDSLYNYGMRPLCYSEKSAKTKQIGWIRAGHHISYSRNIMHLHCPLLMRGVPYYELEWQTSFPNEEDTYYLAHCYPYTFTDLKEDLDSLLNSPERRQWIRREVLCETRAGNSCFLVTVTNFENSKEEQDMKQVIVVTARVHPGESQASWMMKGLLDFITGPDPGAKQLRNVFIFKVVPMLNPDGVIVGNYRCSLAARDLNRNYRHPRKESFPTVWHVKSMMDKVLERHNILLYCDLHGHSRKHNVFMYGNNTSQDGDNNTTGAAKSFLQERLFPWIMSQKAPEKFSFQSCKFQIKRCKEATGRVVMWRQMHILNSFTLEATFSGTILNKSEPRHFNVADFLEMGRVLCQTVLEYHLTQENKAKQTDMVLELTRFVTHQVLEQKGLVNSPVRLPQLKGLHLNTNDKLVTHGENGYISDSGLVGVEPSHDMCHPQFDLGSDSLREAIVSYLEQEKPVSGDEVKKDKKQKVNGGSKNHQEVSKSHSSGNLSRKEVDNMIESASLKTMDGCLKILAQLNVREAIPDSDSSDSDSESEAEMKVVDTKSKKKKRKSRKQRDREQNDRKGGGSGGSDKKEERSKSLSALPTITCSDALHDNLGHSVNQKKQSSANLEKYMRAQKKDAPHFVSKYEGRRNGGIPCFSEERSLERAAKRMAEMKKRTEDEKRREMAFFCELEDGLCSCPQSLMPVHQQLNRSLTNDELQRRLQVALSEGTPNIAQTLVGLNIRTSYTHAADTFREMAPAVLPSTIPQPREIRSGPLYKSFTRQTTTPAATASTGFMATPLPGMSEDATKLVGRQRISRTPGPLIRGIKKVLASPQLTAIFEFLKVKDQHLGEHICVPPLIARKNSLDKNNGNNRWTDKASSMLYSRPRRLEGQALDTPIPVQYLSKWTNAEMFRRSQTYTSLSEPVPNQRYTLYITV</sequence>
<dbReference type="GO" id="GO:0006508">
    <property type="term" value="P:proteolysis"/>
    <property type="evidence" value="ECO:0007669"/>
    <property type="project" value="InterPro"/>
</dbReference>
<dbReference type="PANTHER" id="PTHR12756:SF4">
    <property type="entry name" value="PEPTIDASE M14 CARBOXYPEPTIDASE A DOMAIN-CONTAINING PROTEIN"/>
    <property type="match status" value="1"/>
</dbReference>
<evidence type="ECO:0000313" key="6">
    <source>
        <dbReference type="EMBL" id="OWF38851.1"/>
    </source>
</evidence>
<feature type="compositionally biased region" description="Acidic residues" evidence="4">
    <location>
        <begin position="962"/>
        <end position="971"/>
    </location>
</feature>
<reference evidence="6 7" key="1">
    <citation type="journal article" date="2017" name="Nat. Ecol. Evol.">
        <title>Scallop genome provides insights into evolution of bilaterian karyotype and development.</title>
        <authorList>
            <person name="Wang S."/>
            <person name="Zhang J."/>
            <person name="Jiao W."/>
            <person name="Li J."/>
            <person name="Xun X."/>
            <person name="Sun Y."/>
            <person name="Guo X."/>
            <person name="Huan P."/>
            <person name="Dong B."/>
            <person name="Zhang L."/>
            <person name="Hu X."/>
            <person name="Sun X."/>
            <person name="Wang J."/>
            <person name="Zhao C."/>
            <person name="Wang Y."/>
            <person name="Wang D."/>
            <person name="Huang X."/>
            <person name="Wang R."/>
            <person name="Lv J."/>
            <person name="Li Y."/>
            <person name="Zhang Z."/>
            <person name="Liu B."/>
            <person name="Lu W."/>
            <person name="Hui Y."/>
            <person name="Liang J."/>
            <person name="Zhou Z."/>
            <person name="Hou R."/>
            <person name="Li X."/>
            <person name="Liu Y."/>
            <person name="Li H."/>
            <person name="Ning X."/>
            <person name="Lin Y."/>
            <person name="Zhao L."/>
            <person name="Xing Q."/>
            <person name="Dou J."/>
            <person name="Li Y."/>
            <person name="Mao J."/>
            <person name="Guo H."/>
            <person name="Dou H."/>
            <person name="Li T."/>
            <person name="Mu C."/>
            <person name="Jiang W."/>
            <person name="Fu Q."/>
            <person name="Fu X."/>
            <person name="Miao Y."/>
            <person name="Liu J."/>
            <person name="Yu Q."/>
            <person name="Li R."/>
            <person name="Liao H."/>
            <person name="Li X."/>
            <person name="Kong Y."/>
            <person name="Jiang Z."/>
            <person name="Chourrout D."/>
            <person name="Li R."/>
            <person name="Bao Z."/>
        </authorList>
    </citation>
    <scope>NUCLEOTIDE SEQUENCE [LARGE SCALE GENOMIC DNA]</scope>
    <source>
        <strain evidence="6 7">PY_sf001</strain>
    </source>
</reference>
<name>A0A210PQT8_MIZYE</name>
<evidence type="ECO:0000259" key="5">
    <source>
        <dbReference type="PROSITE" id="PS52035"/>
    </source>
</evidence>
<dbReference type="InterPro" id="IPR000834">
    <property type="entry name" value="Peptidase_M14"/>
</dbReference>
<feature type="compositionally biased region" description="Basic and acidic residues" evidence="4">
    <location>
        <begin position="992"/>
        <end position="1015"/>
    </location>
</feature>
<protein>
    <submittedName>
        <fullName evidence="6">Cytosolic carboxypeptidase 2</fullName>
    </submittedName>
</protein>
<feature type="region of interest" description="Disordered" evidence="4">
    <location>
        <begin position="958"/>
        <end position="1019"/>
    </location>
</feature>
<dbReference type="InterPro" id="IPR050821">
    <property type="entry name" value="Cytosolic_carboxypeptidase"/>
</dbReference>
<evidence type="ECO:0000256" key="4">
    <source>
        <dbReference type="SAM" id="MobiDB-lite"/>
    </source>
</evidence>
<dbReference type="InterPro" id="IPR040626">
    <property type="entry name" value="Pepdidase_M14_N"/>
</dbReference>
<feature type="region of interest" description="Disordered" evidence="4">
    <location>
        <begin position="891"/>
        <end position="929"/>
    </location>
</feature>
<keyword evidence="6" id="KW-0378">Hydrolase</keyword>
<dbReference type="EMBL" id="NEDP02005553">
    <property type="protein sequence ID" value="OWF38851.1"/>
    <property type="molecule type" value="Genomic_DNA"/>
</dbReference>
<comment type="cofactor">
    <cofactor evidence="1">
        <name>Zn(2+)</name>
        <dbReference type="ChEBI" id="CHEBI:29105"/>
    </cofactor>
</comment>
<feature type="compositionally biased region" description="Basic residues" evidence="4">
    <location>
        <begin position="981"/>
        <end position="991"/>
    </location>
</feature>
<comment type="caution">
    <text evidence="6">The sequence shown here is derived from an EMBL/GenBank/DDBJ whole genome shotgun (WGS) entry which is preliminary data.</text>
</comment>
<evidence type="ECO:0000313" key="7">
    <source>
        <dbReference type="Proteomes" id="UP000242188"/>
    </source>
</evidence>
<dbReference type="Gene3D" id="2.60.40.3120">
    <property type="match status" value="1"/>
</dbReference>
<dbReference type="OrthoDB" id="10253041at2759"/>
<keyword evidence="7" id="KW-1185">Reference proteome</keyword>
<dbReference type="PANTHER" id="PTHR12756">
    <property type="entry name" value="CYTOSOLIC CARBOXYPEPTIDASE"/>
    <property type="match status" value="1"/>
</dbReference>